<dbReference type="InterPro" id="IPR032675">
    <property type="entry name" value="LRR_dom_sf"/>
</dbReference>
<evidence type="ECO:0000256" key="13">
    <source>
        <dbReference type="ARBA" id="ARBA00041871"/>
    </source>
</evidence>
<keyword evidence="11" id="KW-0379">Hydroxylation</keyword>
<keyword evidence="6" id="KW-0732">Signal</keyword>
<proteinExistence type="predicted"/>
<gene>
    <name evidence="17" type="ORF">RJ639_041181</name>
</gene>
<evidence type="ECO:0000259" key="16">
    <source>
        <dbReference type="Pfam" id="PF08263"/>
    </source>
</evidence>
<comment type="subcellular location">
    <subcellularLocation>
        <location evidence="1">Secreted</location>
        <location evidence="1">Cell wall</location>
    </subcellularLocation>
</comment>
<evidence type="ECO:0000256" key="14">
    <source>
        <dbReference type="SAM" id="MobiDB-lite"/>
    </source>
</evidence>
<dbReference type="FunFam" id="3.80.10.10:FF:000224">
    <property type="entry name" value="Leucine-rich repeat extensin-like protein 1"/>
    <property type="match status" value="1"/>
</dbReference>
<dbReference type="GO" id="GO:0051707">
    <property type="term" value="P:response to other organism"/>
    <property type="evidence" value="ECO:0007669"/>
    <property type="project" value="UniProtKB-ARBA"/>
</dbReference>
<evidence type="ECO:0000313" key="17">
    <source>
        <dbReference type="EMBL" id="KAK3027026.1"/>
    </source>
</evidence>
<evidence type="ECO:0000256" key="11">
    <source>
        <dbReference type="ARBA" id="ARBA00023278"/>
    </source>
</evidence>
<dbReference type="Gene3D" id="3.80.10.10">
    <property type="entry name" value="Ribonuclease Inhibitor"/>
    <property type="match status" value="2"/>
</dbReference>
<keyword evidence="9 15" id="KW-0472">Membrane</keyword>
<evidence type="ECO:0000256" key="6">
    <source>
        <dbReference type="ARBA" id="ARBA00022729"/>
    </source>
</evidence>
<keyword evidence="10" id="KW-0325">Glycoprotein</keyword>
<name>A0AA88WFR0_9ASTE</name>
<sequence length="517" mass="56550">MKKITHHSLHLPYLNSFLYTIFLIFINVPATQQILYHSGEDPLALDPSLDFENPRIKNAYIALQAWKRAILSDPYNITMTWDGSNVCNYTGVFCSRALDNSLERTVSGIDLNHGDIAGYVPHELGLLYDIGLFHINSNRFCGKLPVSFLNFKILFELDLSNNRFAGKFPYVVLQLPKLKYLDIRYNEFEGTLPDELFEKDLDAIFINNNRFSSELPENIGNSPVSVIVLANNRFRGCVPASLGKMSRTLNEMVLTNNGFHSCLPSEIGLLTNLTVLDLSFNSIVGMLPESIGSMGSLQLLNVAHNMFSGNVSERVCSLPNLERFSSENNYFSNEFQLRSICSITSAACLFPPTAASRSVSTPAPTTSSSLHLQSTTTSSLTLSTASPTNSIPPLTTSSTAKFNSSASPSCPSTTTTTCASNQSTSTSPIISSTVHATTTAISSTMCETTTPTSTSLSKPVATFPLILFVTYLLPTSFSLKQNAKTFHSVHTAKMVSKIVDGTMNEIFIADIENLPTV</sequence>
<dbReference type="SMART" id="SM00369">
    <property type="entry name" value="LRR_TYP"/>
    <property type="match status" value="2"/>
</dbReference>
<dbReference type="InterPro" id="IPR001611">
    <property type="entry name" value="Leu-rich_rpt"/>
</dbReference>
<evidence type="ECO:0000256" key="15">
    <source>
        <dbReference type="SAM" id="Phobius"/>
    </source>
</evidence>
<evidence type="ECO:0000256" key="2">
    <source>
        <dbReference type="ARBA" id="ARBA00022512"/>
    </source>
</evidence>
<dbReference type="InterPro" id="IPR013210">
    <property type="entry name" value="LRR_N_plant-typ"/>
</dbReference>
<evidence type="ECO:0000313" key="18">
    <source>
        <dbReference type="Proteomes" id="UP001188597"/>
    </source>
</evidence>
<organism evidence="17 18">
    <name type="scientific">Escallonia herrerae</name>
    <dbReference type="NCBI Taxonomy" id="1293975"/>
    <lineage>
        <taxon>Eukaryota</taxon>
        <taxon>Viridiplantae</taxon>
        <taxon>Streptophyta</taxon>
        <taxon>Embryophyta</taxon>
        <taxon>Tracheophyta</taxon>
        <taxon>Spermatophyta</taxon>
        <taxon>Magnoliopsida</taxon>
        <taxon>eudicotyledons</taxon>
        <taxon>Gunneridae</taxon>
        <taxon>Pentapetalae</taxon>
        <taxon>asterids</taxon>
        <taxon>campanulids</taxon>
        <taxon>Escalloniales</taxon>
        <taxon>Escalloniaceae</taxon>
        <taxon>Escallonia</taxon>
    </lineage>
</organism>
<comment type="caution">
    <text evidence="17">The sequence shown here is derived from an EMBL/GenBank/DDBJ whole genome shotgun (WGS) entry which is preliminary data.</text>
</comment>
<dbReference type="PANTHER" id="PTHR32093:SF120">
    <property type="entry name" value="LEUCINE-RICH REPEAT EXTENSIN-LIKE PROTEIN 3-RELATED"/>
    <property type="match status" value="1"/>
</dbReference>
<evidence type="ECO:0000256" key="12">
    <source>
        <dbReference type="ARBA" id="ARBA00023316"/>
    </source>
</evidence>
<evidence type="ECO:0000256" key="7">
    <source>
        <dbReference type="ARBA" id="ARBA00022737"/>
    </source>
</evidence>
<keyword evidence="18" id="KW-1185">Reference proteome</keyword>
<dbReference type="Pfam" id="PF13855">
    <property type="entry name" value="LRR_8"/>
    <property type="match status" value="1"/>
</dbReference>
<accession>A0AA88WFR0</accession>
<feature type="transmembrane region" description="Helical" evidence="15">
    <location>
        <begin position="12"/>
        <end position="30"/>
    </location>
</feature>
<keyword evidence="3" id="KW-0964">Secreted</keyword>
<feature type="region of interest" description="Disordered" evidence="14">
    <location>
        <begin position="381"/>
        <end position="427"/>
    </location>
</feature>
<dbReference type="GO" id="GO:0071555">
    <property type="term" value="P:cell wall organization"/>
    <property type="evidence" value="ECO:0007669"/>
    <property type="project" value="UniProtKB-KW"/>
</dbReference>
<evidence type="ECO:0000256" key="4">
    <source>
        <dbReference type="ARBA" id="ARBA00022614"/>
    </source>
</evidence>
<dbReference type="Pfam" id="PF00560">
    <property type="entry name" value="LRR_1"/>
    <property type="match status" value="1"/>
</dbReference>
<dbReference type="EMBL" id="JAVXUP010000476">
    <property type="protein sequence ID" value="KAK3027026.1"/>
    <property type="molecule type" value="Genomic_DNA"/>
</dbReference>
<dbReference type="Pfam" id="PF08263">
    <property type="entry name" value="LRRNT_2"/>
    <property type="match status" value="1"/>
</dbReference>
<protein>
    <recommendedName>
        <fullName evidence="13">Cell wall hydroxyproline-rich glycoprotein</fullName>
    </recommendedName>
</protein>
<evidence type="ECO:0000256" key="9">
    <source>
        <dbReference type="ARBA" id="ARBA00023136"/>
    </source>
</evidence>
<evidence type="ECO:0000256" key="3">
    <source>
        <dbReference type="ARBA" id="ARBA00022525"/>
    </source>
</evidence>
<keyword evidence="2" id="KW-0134">Cell wall</keyword>
<evidence type="ECO:0000256" key="1">
    <source>
        <dbReference type="ARBA" id="ARBA00004191"/>
    </source>
</evidence>
<dbReference type="SUPFAM" id="SSF52058">
    <property type="entry name" value="L domain-like"/>
    <property type="match status" value="1"/>
</dbReference>
<reference evidence="17" key="1">
    <citation type="submission" date="2022-12" db="EMBL/GenBank/DDBJ databases">
        <title>Draft genome assemblies for two species of Escallonia (Escalloniales).</title>
        <authorList>
            <person name="Chanderbali A."/>
            <person name="Dervinis C."/>
            <person name="Anghel I."/>
            <person name="Soltis D."/>
            <person name="Soltis P."/>
            <person name="Zapata F."/>
        </authorList>
    </citation>
    <scope>NUCLEOTIDE SEQUENCE</scope>
    <source>
        <strain evidence="17">UCBG64.0493</strain>
        <tissue evidence="17">Leaf</tissue>
    </source>
</reference>
<evidence type="ECO:0000256" key="10">
    <source>
        <dbReference type="ARBA" id="ARBA00023180"/>
    </source>
</evidence>
<dbReference type="AlphaFoldDB" id="A0AA88WFR0"/>
<dbReference type="PANTHER" id="PTHR32093">
    <property type="entry name" value="LEUCINE-RICH REPEAT EXTENSIN-LIKE PROTEIN 3-RELATED"/>
    <property type="match status" value="1"/>
</dbReference>
<dbReference type="InterPro" id="IPR003591">
    <property type="entry name" value="Leu-rich_rpt_typical-subtyp"/>
</dbReference>
<evidence type="ECO:0000256" key="5">
    <source>
        <dbReference type="ARBA" id="ARBA00022692"/>
    </source>
</evidence>
<feature type="compositionally biased region" description="Polar residues" evidence="14">
    <location>
        <begin position="391"/>
        <end position="402"/>
    </location>
</feature>
<keyword evidence="4" id="KW-0433">Leucine-rich repeat</keyword>
<dbReference type="Proteomes" id="UP001188597">
    <property type="component" value="Unassembled WGS sequence"/>
</dbReference>
<keyword evidence="5 15" id="KW-0812">Transmembrane</keyword>
<evidence type="ECO:0000256" key="8">
    <source>
        <dbReference type="ARBA" id="ARBA00022989"/>
    </source>
</evidence>
<keyword evidence="8 15" id="KW-1133">Transmembrane helix</keyword>
<feature type="compositionally biased region" description="Low complexity" evidence="14">
    <location>
        <begin position="403"/>
        <end position="427"/>
    </location>
</feature>
<dbReference type="InterPro" id="IPR051582">
    <property type="entry name" value="LRR_extensin-like_regulator"/>
</dbReference>
<keyword evidence="12" id="KW-0961">Cell wall biogenesis/degradation</keyword>
<dbReference type="GO" id="GO:0006952">
    <property type="term" value="P:defense response"/>
    <property type="evidence" value="ECO:0007669"/>
    <property type="project" value="UniProtKB-ARBA"/>
</dbReference>
<feature type="domain" description="Leucine-rich repeat-containing N-terminal plant-type" evidence="16">
    <location>
        <begin position="62"/>
        <end position="95"/>
    </location>
</feature>
<keyword evidence="7" id="KW-0677">Repeat</keyword>